<reference evidence="14 15" key="1">
    <citation type="submission" date="2018-08" db="EMBL/GenBank/DDBJ databases">
        <title>Draft genome of candidate division NPL-UPA2 bacterium Unc8 that adapted to ultra-basic serpentinizing groundwater.</title>
        <authorList>
            <person name="Ishii S."/>
            <person name="Suzuki S."/>
            <person name="Nealson K.H."/>
        </authorList>
    </citation>
    <scope>NUCLEOTIDE SEQUENCE [LARGE SCALE GENOMIC DNA]</scope>
    <source>
        <strain evidence="14">Unc8</strain>
    </source>
</reference>
<dbReference type="PROSITE" id="PS00114">
    <property type="entry name" value="PRPP_SYNTHASE"/>
    <property type="match status" value="1"/>
</dbReference>
<feature type="binding site" evidence="12">
    <location>
        <position position="196"/>
    </location>
    <ligand>
        <name>D-ribose 5-phosphate</name>
        <dbReference type="ChEBI" id="CHEBI:78346"/>
    </ligand>
</feature>
<evidence type="ECO:0000256" key="9">
    <source>
        <dbReference type="ARBA" id="ARBA00049535"/>
    </source>
</evidence>
<keyword evidence="5 12" id="KW-0547">Nucleotide-binding</keyword>
<feature type="binding site" evidence="12">
    <location>
        <position position="132"/>
    </location>
    <ligand>
        <name>Mg(2+)</name>
        <dbReference type="ChEBI" id="CHEBI:18420"/>
    </ligand>
</feature>
<keyword evidence="2 12" id="KW-0808">Transferase</keyword>
<dbReference type="InterPro" id="IPR000842">
    <property type="entry name" value="PRib_PP_synth_CS"/>
</dbReference>
<dbReference type="InterPro" id="IPR037515">
    <property type="entry name" value="Rib-P_diPkinase_bac"/>
</dbReference>
<feature type="domain" description="Ribose-phosphate pyrophosphokinase N-terminal" evidence="13">
    <location>
        <begin position="7"/>
        <end position="122"/>
    </location>
</feature>
<dbReference type="GO" id="GO:0005737">
    <property type="term" value="C:cytoplasm"/>
    <property type="evidence" value="ECO:0007669"/>
    <property type="project" value="UniProtKB-SubCell"/>
</dbReference>
<dbReference type="HAMAP" id="MF_00583_B">
    <property type="entry name" value="RibP_PPkinase_B"/>
    <property type="match status" value="1"/>
</dbReference>
<dbReference type="NCBIfam" id="NF002320">
    <property type="entry name" value="PRK01259.1"/>
    <property type="match status" value="1"/>
</dbReference>
<dbReference type="CDD" id="cd06223">
    <property type="entry name" value="PRTases_typeI"/>
    <property type="match status" value="1"/>
</dbReference>
<dbReference type="AlphaFoldDB" id="A0A399FZX4"/>
<dbReference type="EC" id="2.7.6.1" evidence="12"/>
<keyword evidence="4 12" id="KW-0545">Nucleotide biosynthesis</keyword>
<dbReference type="InterPro" id="IPR029057">
    <property type="entry name" value="PRTase-like"/>
</dbReference>
<dbReference type="InterPro" id="IPR000836">
    <property type="entry name" value="PRTase_dom"/>
</dbReference>
<sequence>MIAGSLRLFSGNSNRPLAEGIARYLKTSLMKAEVGTFLDKEIRVEIEENIRGTDVFIIQSTCPPVNDNLMELLIMIDALRRASARRVTAVIPYYGYARQDRKVRPRVPITAKLIANLITTAGVHRVLVMDLHAGQIQGFFDIPVDHLFAAPTLISYFKKKKIEDMVVVAPDPGAVERAAAFAKRLEAPLAIVDKRRLEAGVAKVFNVIGSVRKKNAVLVDDMIDTGGSVLESARILNERGAKNIYVSCTHPVFSGSAVEELRKSPIQEVVVTNTIPFAASGDCDKIKVLSVAKLLGEAIKRIHKETSVSSLFV</sequence>
<comment type="catalytic activity">
    <reaction evidence="9 12">
        <text>D-ribose 5-phosphate + ATP = 5-phospho-alpha-D-ribose 1-diphosphate + AMP + H(+)</text>
        <dbReference type="Rhea" id="RHEA:15609"/>
        <dbReference type="ChEBI" id="CHEBI:15378"/>
        <dbReference type="ChEBI" id="CHEBI:30616"/>
        <dbReference type="ChEBI" id="CHEBI:58017"/>
        <dbReference type="ChEBI" id="CHEBI:78346"/>
        <dbReference type="ChEBI" id="CHEBI:456215"/>
        <dbReference type="EC" id="2.7.6.1"/>
    </reaction>
</comment>
<dbReference type="UniPathway" id="UPA00087">
    <property type="reaction ID" value="UER00172"/>
</dbReference>
<keyword evidence="8 12" id="KW-0460">Magnesium</keyword>
<dbReference type="InterPro" id="IPR029099">
    <property type="entry name" value="Pribosyltran_N"/>
</dbReference>
<evidence type="ECO:0000256" key="11">
    <source>
        <dbReference type="ARBA" id="ARBA00061444"/>
    </source>
</evidence>
<evidence type="ECO:0000313" key="15">
    <source>
        <dbReference type="Proteomes" id="UP000266287"/>
    </source>
</evidence>
<dbReference type="SUPFAM" id="SSF53271">
    <property type="entry name" value="PRTase-like"/>
    <property type="match status" value="1"/>
</dbReference>
<accession>A0A399FZX4</accession>
<evidence type="ECO:0000256" key="6">
    <source>
        <dbReference type="ARBA" id="ARBA00022777"/>
    </source>
</evidence>
<dbReference type="GO" id="GO:0006015">
    <property type="term" value="P:5-phosphoribose 1-diphosphate biosynthetic process"/>
    <property type="evidence" value="ECO:0007669"/>
    <property type="project" value="UniProtKB-UniRule"/>
</dbReference>
<evidence type="ECO:0000256" key="10">
    <source>
        <dbReference type="ARBA" id="ARBA00054914"/>
    </source>
</evidence>
<dbReference type="PANTHER" id="PTHR10210">
    <property type="entry name" value="RIBOSE-PHOSPHATE DIPHOSPHOKINASE FAMILY MEMBER"/>
    <property type="match status" value="1"/>
</dbReference>
<dbReference type="Pfam" id="PF14572">
    <property type="entry name" value="Pribosyl_synth"/>
    <property type="match status" value="1"/>
</dbReference>
<keyword evidence="3 12" id="KW-0479">Metal-binding</keyword>
<feature type="binding site" evidence="12">
    <location>
        <begin position="224"/>
        <end position="228"/>
    </location>
    <ligand>
        <name>D-ribose 5-phosphate</name>
        <dbReference type="ChEBI" id="CHEBI:78346"/>
    </ligand>
</feature>
<dbReference type="GO" id="GO:0004749">
    <property type="term" value="F:ribose phosphate diphosphokinase activity"/>
    <property type="evidence" value="ECO:0007669"/>
    <property type="project" value="UniProtKB-UniRule"/>
</dbReference>
<comment type="function">
    <text evidence="10 12">Involved in the biosynthesis of the central metabolite phospho-alpha-D-ribosyl-1-pyrophosphate (PRPP) via the transfer of pyrophosphoryl group from ATP to 1-hydroxyl of ribose-5-phosphate (Rib-5-P).</text>
</comment>
<evidence type="ECO:0000256" key="1">
    <source>
        <dbReference type="ARBA" id="ARBA00004996"/>
    </source>
</evidence>
<protein>
    <recommendedName>
        <fullName evidence="12">Ribose-phosphate pyrophosphokinase</fullName>
        <shortName evidence="12">RPPK</shortName>
        <ecNumber evidence="12">2.7.6.1</ecNumber>
    </recommendedName>
    <alternativeName>
        <fullName evidence="12">5-phospho-D-ribosyl alpha-1-diphosphate synthase</fullName>
    </alternativeName>
    <alternativeName>
        <fullName evidence="12">Phosphoribosyl diphosphate synthase</fullName>
    </alternativeName>
    <alternativeName>
        <fullName evidence="12">Phosphoribosyl pyrophosphate synthase</fullName>
        <shortName evidence="12">P-Rib-PP synthase</shortName>
        <shortName evidence="12">PRPP synthase</shortName>
        <shortName evidence="12">PRPPase</shortName>
    </alternativeName>
</protein>
<dbReference type="EMBL" id="NDHY01000001">
    <property type="protein sequence ID" value="RII01016.1"/>
    <property type="molecule type" value="Genomic_DNA"/>
</dbReference>
<dbReference type="Gene3D" id="3.40.50.2020">
    <property type="match status" value="2"/>
</dbReference>
<dbReference type="GO" id="GO:0016301">
    <property type="term" value="F:kinase activity"/>
    <property type="evidence" value="ECO:0007669"/>
    <property type="project" value="UniProtKB-KW"/>
</dbReference>
<comment type="subunit">
    <text evidence="12">Homohexamer.</text>
</comment>
<feature type="binding site" evidence="12">
    <location>
        <begin position="39"/>
        <end position="41"/>
    </location>
    <ligand>
        <name>ATP</name>
        <dbReference type="ChEBI" id="CHEBI:30616"/>
    </ligand>
</feature>
<dbReference type="GO" id="GO:0006164">
    <property type="term" value="P:purine nucleotide biosynthetic process"/>
    <property type="evidence" value="ECO:0007669"/>
    <property type="project" value="TreeGrafter"/>
</dbReference>
<keyword evidence="7 12" id="KW-0067">ATP-binding</keyword>
<feature type="binding site" evidence="12">
    <location>
        <position position="220"/>
    </location>
    <ligand>
        <name>D-ribose 5-phosphate</name>
        <dbReference type="ChEBI" id="CHEBI:78346"/>
    </ligand>
</feature>
<dbReference type="GO" id="GO:0005524">
    <property type="term" value="F:ATP binding"/>
    <property type="evidence" value="ECO:0007669"/>
    <property type="project" value="UniProtKB-KW"/>
</dbReference>
<dbReference type="GO" id="GO:0002189">
    <property type="term" value="C:ribose phosphate diphosphokinase complex"/>
    <property type="evidence" value="ECO:0007669"/>
    <property type="project" value="TreeGrafter"/>
</dbReference>
<comment type="cofactor">
    <cofactor evidence="12">
        <name>Mg(2+)</name>
        <dbReference type="ChEBI" id="CHEBI:18420"/>
    </cofactor>
    <text evidence="12">Binds 2 Mg(2+) ions per subunit.</text>
</comment>
<evidence type="ECO:0000256" key="12">
    <source>
        <dbReference type="HAMAP-Rule" id="MF_00583"/>
    </source>
</evidence>
<comment type="pathway">
    <text evidence="1 12">Metabolic intermediate biosynthesis; 5-phospho-alpha-D-ribose 1-diphosphate biosynthesis; 5-phospho-alpha-D-ribose 1-diphosphate from D-ribose 5-phosphate (route I): step 1/1.</text>
</comment>
<dbReference type="Pfam" id="PF13793">
    <property type="entry name" value="Pribosyltran_N"/>
    <property type="match status" value="1"/>
</dbReference>
<dbReference type="FunFam" id="3.40.50.2020:FF:000001">
    <property type="entry name" value="Ribose-phosphate pyrophosphokinase"/>
    <property type="match status" value="1"/>
</dbReference>
<comment type="caution">
    <text evidence="14">The sequence shown here is derived from an EMBL/GenBank/DDBJ whole genome shotgun (WGS) entry which is preliminary data.</text>
</comment>
<gene>
    <name evidence="12" type="primary">prs</name>
    <name evidence="14" type="ORF">B9J77_00305</name>
</gene>
<feature type="binding site" evidence="12">
    <location>
        <position position="171"/>
    </location>
    <ligand>
        <name>Mg(2+)</name>
        <dbReference type="ChEBI" id="CHEBI:18420"/>
    </ligand>
</feature>
<evidence type="ECO:0000256" key="7">
    <source>
        <dbReference type="ARBA" id="ARBA00022840"/>
    </source>
</evidence>
<organism evidence="14 15">
    <name type="scientific">candidate division NPL-UPA2 bacterium Unc8</name>
    <dbReference type="NCBI Taxonomy" id="1980939"/>
    <lineage>
        <taxon>Bacteria</taxon>
    </lineage>
</organism>
<dbReference type="NCBIfam" id="TIGR01251">
    <property type="entry name" value="ribP_PPkin"/>
    <property type="match status" value="1"/>
</dbReference>
<evidence type="ECO:0000256" key="5">
    <source>
        <dbReference type="ARBA" id="ARBA00022741"/>
    </source>
</evidence>
<comment type="similarity">
    <text evidence="11 12">Belongs to the ribose-phosphate pyrophosphokinase family. Class I subfamily.</text>
</comment>
<evidence type="ECO:0000313" key="14">
    <source>
        <dbReference type="EMBL" id="RII01016.1"/>
    </source>
</evidence>
<evidence type="ECO:0000256" key="8">
    <source>
        <dbReference type="ARBA" id="ARBA00022842"/>
    </source>
</evidence>
<dbReference type="Proteomes" id="UP000266287">
    <property type="component" value="Unassembled WGS sequence"/>
</dbReference>
<evidence type="ECO:0000256" key="4">
    <source>
        <dbReference type="ARBA" id="ARBA00022727"/>
    </source>
</evidence>
<evidence type="ECO:0000256" key="3">
    <source>
        <dbReference type="ARBA" id="ARBA00022723"/>
    </source>
</evidence>
<feature type="active site" evidence="12">
    <location>
        <position position="194"/>
    </location>
</feature>
<dbReference type="InterPro" id="IPR005946">
    <property type="entry name" value="Rib-P_diPkinase"/>
</dbReference>
<dbReference type="GO" id="GO:0000287">
    <property type="term" value="F:magnesium ion binding"/>
    <property type="evidence" value="ECO:0007669"/>
    <property type="project" value="UniProtKB-UniRule"/>
</dbReference>
<dbReference type="PANTHER" id="PTHR10210:SF41">
    <property type="entry name" value="RIBOSE-PHOSPHATE PYROPHOSPHOKINASE 1, CHLOROPLASTIC"/>
    <property type="match status" value="1"/>
</dbReference>
<proteinExistence type="inferred from homology"/>
<name>A0A399FZX4_UNCN2</name>
<dbReference type="GO" id="GO:0009156">
    <property type="term" value="P:ribonucleoside monophosphate biosynthetic process"/>
    <property type="evidence" value="ECO:0007669"/>
    <property type="project" value="InterPro"/>
</dbReference>
<evidence type="ECO:0000256" key="2">
    <source>
        <dbReference type="ARBA" id="ARBA00022679"/>
    </source>
</evidence>
<dbReference type="SMART" id="SM01400">
    <property type="entry name" value="Pribosyltran_N"/>
    <property type="match status" value="1"/>
</dbReference>
<evidence type="ECO:0000259" key="13">
    <source>
        <dbReference type="Pfam" id="PF13793"/>
    </source>
</evidence>
<feature type="binding site" evidence="12">
    <location>
        <begin position="98"/>
        <end position="99"/>
    </location>
    <ligand>
        <name>ATP</name>
        <dbReference type="ChEBI" id="CHEBI:30616"/>
    </ligand>
</feature>
<comment type="subcellular location">
    <subcellularLocation>
        <location evidence="12">Cytoplasm</location>
    </subcellularLocation>
</comment>
<keyword evidence="12" id="KW-0963">Cytoplasm</keyword>
<keyword evidence="6 12" id="KW-0418">Kinase</keyword>